<dbReference type="InterPro" id="IPR029035">
    <property type="entry name" value="DHS-like_NAD/FAD-binding_dom"/>
</dbReference>
<organism evidence="1 2">
    <name type="scientific">Psychromonas marina</name>
    <dbReference type="NCBI Taxonomy" id="88364"/>
    <lineage>
        <taxon>Bacteria</taxon>
        <taxon>Pseudomonadati</taxon>
        <taxon>Pseudomonadota</taxon>
        <taxon>Gammaproteobacteria</taxon>
        <taxon>Alteromonadales</taxon>
        <taxon>Psychromonadaceae</taxon>
        <taxon>Psychromonas</taxon>
    </lineage>
</organism>
<evidence type="ECO:0000313" key="2">
    <source>
        <dbReference type="Proteomes" id="UP001157353"/>
    </source>
</evidence>
<dbReference type="Proteomes" id="UP001157353">
    <property type="component" value="Unassembled WGS sequence"/>
</dbReference>
<reference evidence="2" key="1">
    <citation type="journal article" date="2019" name="Int. J. Syst. Evol. Microbiol.">
        <title>The Global Catalogue of Microorganisms (GCM) 10K type strain sequencing project: providing services to taxonomists for standard genome sequencing and annotation.</title>
        <authorList>
            <consortium name="The Broad Institute Genomics Platform"/>
            <consortium name="The Broad Institute Genome Sequencing Center for Infectious Disease"/>
            <person name="Wu L."/>
            <person name="Ma J."/>
        </authorList>
    </citation>
    <scope>NUCLEOTIDE SEQUENCE [LARGE SCALE GENOMIC DNA]</scope>
    <source>
        <strain evidence="2">NBRC 103166</strain>
    </source>
</reference>
<dbReference type="Pfam" id="PF13289">
    <property type="entry name" value="SIR2_2"/>
    <property type="match status" value="1"/>
</dbReference>
<proteinExistence type="predicted"/>
<gene>
    <name evidence="1" type="ORF">GCM10007916_30390</name>
</gene>
<dbReference type="RefSeq" id="WP_284205061.1">
    <property type="nucleotide sequence ID" value="NZ_BSPQ01000016.1"/>
</dbReference>
<comment type="caution">
    <text evidence="1">The sequence shown here is derived from an EMBL/GenBank/DDBJ whole genome shotgun (WGS) entry which is preliminary data.</text>
</comment>
<sequence length="873" mass="102451">MDYARLKKELGHKERTVDDLISYIGTKTNEHVPNYSLLLGAGASFTSGIKTGINLVSGWREEVYKHLCPEEEYEGYEEFKAKDFLIKNYSNWYNLSNEYSSLFEYKFDLPSQRRRFVEQEVDGHLPSIGYSYLVSLTTNRFFDTIYTTNFDDLLNEAFYQFSQVRPLVCAHDSSLQSISVNSSRPKIIKLHGDYLFDDIKSTLRETESLENNIKNKFTQFSKEYGLIIIGYAGNDRSVMDVINFLLKSEEYLNNGVYWCLREGDYINPELTKLLWKDKVYFIKISGFDEVMAEMHYKLKRELSLDDNFTNSKKEAIISSFTEDEYRLSEKSEYISSDIKQLTKHKNSMDISHLIRELNEKEFNGSEEDFKTFLSLDRLVQEKNYIEATNIIKSRVDKPENIKSKGVYLKKLILIYKAQDKIQEALSLCDELIELDPFEVRSLIFKSEIFKNMTERCKFIEGFQTKFNSNYQFHNYLLTNAIDEFHYTKTDSVFSLDFLLQTADRSLQLEPSLNNISWLFKLDLLNLKFNDRLDKKVKKEKEKEIENHLEKAKSINDQHMRYLKMSLHSSVINNDYKNIKNIFDILLNIYITSSKGKKRKLLSLICEEYPSLVDHKNNESFYSDWSNFIDSDLIKKIPKNEELASLLINKAQYYLMIEKDEEKSLKFLKLAMMHSDASDYASTIINSFLNLSNNYDEAYTFLNKIKDEIKKRVYYSLKSNILLAESLFDKAEESLDKSYQYGLSHTNYLTKGTFLNLMAQRYTKVISMVDSNIDKIEDQQDQDILTINKELAYKKLHDKLNDKVTARNIISRGLTKHLTLAAHCLLDNEIDIKRLIKQSIDNDYTSLYQFKSWPVIPEKYLSGYLNKKTELKLA</sequence>
<dbReference type="SUPFAM" id="SSF52467">
    <property type="entry name" value="DHS-like NAD/FAD-binding domain"/>
    <property type="match status" value="1"/>
</dbReference>
<dbReference type="EMBL" id="BSPQ01000016">
    <property type="protein sequence ID" value="GLS91969.1"/>
    <property type="molecule type" value="Genomic_DNA"/>
</dbReference>
<accession>A0ABQ6E3G1</accession>
<protein>
    <recommendedName>
        <fullName evidence="3">SIR2-like domain-containing protein</fullName>
    </recommendedName>
</protein>
<evidence type="ECO:0000313" key="1">
    <source>
        <dbReference type="EMBL" id="GLS91969.1"/>
    </source>
</evidence>
<name>A0ABQ6E3G1_9GAMM</name>
<keyword evidence="2" id="KW-1185">Reference proteome</keyword>
<evidence type="ECO:0008006" key="3">
    <source>
        <dbReference type="Google" id="ProtNLM"/>
    </source>
</evidence>
<dbReference type="Gene3D" id="3.40.50.1220">
    <property type="entry name" value="TPP-binding domain"/>
    <property type="match status" value="1"/>
</dbReference>